<dbReference type="Proteomes" id="UP000234849">
    <property type="component" value="Unassembled WGS sequence"/>
</dbReference>
<dbReference type="PANTHER" id="PTHR40448:SF1">
    <property type="entry name" value="TWO-COMPONENT SENSOR HISTIDINE KINASE"/>
    <property type="match status" value="1"/>
</dbReference>
<dbReference type="InterPro" id="IPR036890">
    <property type="entry name" value="HATPase_C_sf"/>
</dbReference>
<protein>
    <submittedName>
        <fullName evidence="3">Histidine kinase</fullName>
    </submittedName>
</protein>
<dbReference type="PANTHER" id="PTHR40448">
    <property type="entry name" value="TWO-COMPONENT SENSOR HISTIDINE KINASE"/>
    <property type="match status" value="1"/>
</dbReference>
<evidence type="ECO:0000313" key="3">
    <source>
        <dbReference type="EMBL" id="PLT55829.1"/>
    </source>
</evidence>
<dbReference type="Gene3D" id="3.30.565.10">
    <property type="entry name" value="Histidine kinase-like ATPase, C-terminal domain"/>
    <property type="match status" value="1"/>
</dbReference>
<proteinExistence type="predicted"/>
<dbReference type="CDD" id="cd16935">
    <property type="entry name" value="HATPase_AgrC-ComD-like"/>
    <property type="match status" value="1"/>
</dbReference>
<keyword evidence="1" id="KW-0472">Membrane</keyword>
<evidence type="ECO:0000256" key="1">
    <source>
        <dbReference type="SAM" id="Phobius"/>
    </source>
</evidence>
<dbReference type="InterPro" id="IPR032834">
    <property type="entry name" value="NatK-like_C"/>
</dbReference>
<keyword evidence="1" id="KW-0812">Transmembrane</keyword>
<dbReference type="RefSeq" id="WP_101879472.1">
    <property type="nucleotide sequence ID" value="NZ_JBBNNO010000021.1"/>
</dbReference>
<keyword evidence="1" id="KW-1133">Transmembrane helix</keyword>
<sequence>MSENLKLGMESLWYGINLWISCLVFLLPLRRKTHFKVRLILSGAVCVLILSGVYYLIENLTDWSYWGQVPLLFITYFSAVLIFYNCVKGKGFGLWYCGVWGTMTFLLVLETSYVLCSPLLGDLGNWLLKILFSVAVNVAIGLTLARWMPEKGQYQIGPRQMVSAWVFCIMSENLFIYAKVDPGAALFNIVLQFYCITLLYLQSALFKKSSMRKELETIQLLWHQQKGQYQLSKETIELINHKCHDLKHQVQAIRVVKDEKERETYLEKIEKSVQIYSAIVRTGNEILDTILTEKSLICENSGIHINCVADGSLLAFMNPVDLYTLFGNALDNAIEAVRKLESKEKRVIDIMLYERQSFLMLQIVNPMCGEVKFEDGLPLTTKAKNGYHGYGMKSMLHTIQKYEGHLTTEVKNGCFYFNVMLPLERDSNKK</sequence>
<dbReference type="GO" id="GO:0016301">
    <property type="term" value="F:kinase activity"/>
    <property type="evidence" value="ECO:0007669"/>
    <property type="project" value="UniProtKB-KW"/>
</dbReference>
<dbReference type="AlphaFoldDB" id="A0A2N5NJ15"/>
<keyword evidence="3" id="KW-0418">Kinase</keyword>
<comment type="caution">
    <text evidence="3">The sequence shown here is derived from an EMBL/GenBank/DDBJ whole genome shotgun (WGS) entry which is preliminary data.</text>
</comment>
<feature type="transmembrane region" description="Helical" evidence="1">
    <location>
        <begin position="126"/>
        <end position="148"/>
    </location>
</feature>
<name>A0A2N5NJ15_MEDGN</name>
<feature type="transmembrane region" description="Helical" evidence="1">
    <location>
        <begin position="12"/>
        <end position="30"/>
    </location>
</feature>
<accession>A0A2N5NJ15</accession>
<feature type="domain" description="Sensor histidine kinase NatK-like C-terminal" evidence="2">
    <location>
        <begin position="317"/>
        <end position="422"/>
    </location>
</feature>
<feature type="transmembrane region" description="Helical" evidence="1">
    <location>
        <begin position="37"/>
        <end position="57"/>
    </location>
</feature>
<dbReference type="GO" id="GO:0042802">
    <property type="term" value="F:identical protein binding"/>
    <property type="evidence" value="ECO:0007669"/>
    <property type="project" value="TreeGrafter"/>
</dbReference>
<dbReference type="PROSITE" id="PS51257">
    <property type="entry name" value="PROKAR_LIPOPROTEIN"/>
    <property type="match status" value="1"/>
</dbReference>
<feature type="transmembrane region" description="Helical" evidence="1">
    <location>
        <begin position="160"/>
        <end position="178"/>
    </location>
</feature>
<organism evidence="3 4">
    <name type="scientific">Mediterraneibacter gnavus</name>
    <name type="common">Ruminococcus gnavus</name>
    <dbReference type="NCBI Taxonomy" id="33038"/>
    <lineage>
        <taxon>Bacteria</taxon>
        <taxon>Bacillati</taxon>
        <taxon>Bacillota</taxon>
        <taxon>Clostridia</taxon>
        <taxon>Lachnospirales</taxon>
        <taxon>Lachnospiraceae</taxon>
        <taxon>Mediterraneibacter</taxon>
    </lineage>
</organism>
<gene>
    <name evidence="3" type="ORF">CDL18_06510</name>
</gene>
<feature type="transmembrane region" description="Helical" evidence="1">
    <location>
        <begin position="63"/>
        <end position="87"/>
    </location>
</feature>
<reference evidence="3 4" key="1">
    <citation type="journal article" date="2017" name="Genome Med.">
        <title>A novel Ruminococcus gnavus clade enriched in inflammatory bowel disease patients.</title>
        <authorList>
            <person name="Hall A.B."/>
            <person name="Yassour M."/>
            <person name="Sauk J."/>
            <person name="Garner A."/>
            <person name="Jiang X."/>
            <person name="Arthur T."/>
            <person name="Lagoudas G.K."/>
            <person name="Vatanen T."/>
            <person name="Fornelos N."/>
            <person name="Wilson R."/>
            <person name="Bertha M."/>
            <person name="Cohen M."/>
            <person name="Garber J."/>
            <person name="Khalili H."/>
            <person name="Gevers D."/>
            <person name="Ananthakrishnan A.N."/>
            <person name="Kugathasan S."/>
            <person name="Lander E.S."/>
            <person name="Blainey P."/>
            <person name="Vlamakis H."/>
            <person name="Xavier R.J."/>
            <person name="Huttenhower C."/>
        </authorList>
    </citation>
    <scope>NUCLEOTIDE SEQUENCE [LARGE SCALE GENOMIC DNA]</scope>
    <source>
        <strain evidence="3 4">RJX1118</strain>
    </source>
</reference>
<feature type="transmembrane region" description="Helical" evidence="1">
    <location>
        <begin position="94"/>
        <end position="114"/>
    </location>
</feature>
<evidence type="ECO:0000313" key="4">
    <source>
        <dbReference type="Proteomes" id="UP000234849"/>
    </source>
</evidence>
<dbReference type="SUPFAM" id="SSF55874">
    <property type="entry name" value="ATPase domain of HSP90 chaperone/DNA topoisomerase II/histidine kinase"/>
    <property type="match status" value="1"/>
</dbReference>
<dbReference type="EMBL" id="NIHM01000007">
    <property type="protein sequence ID" value="PLT55829.1"/>
    <property type="molecule type" value="Genomic_DNA"/>
</dbReference>
<dbReference type="Pfam" id="PF14501">
    <property type="entry name" value="HATPase_c_5"/>
    <property type="match status" value="1"/>
</dbReference>
<evidence type="ECO:0000259" key="2">
    <source>
        <dbReference type="Pfam" id="PF14501"/>
    </source>
</evidence>
<keyword evidence="3" id="KW-0808">Transferase</keyword>
<feature type="transmembrane region" description="Helical" evidence="1">
    <location>
        <begin position="184"/>
        <end position="206"/>
    </location>
</feature>